<dbReference type="GO" id="GO:0004497">
    <property type="term" value="F:monooxygenase activity"/>
    <property type="evidence" value="ECO:0007669"/>
    <property type="project" value="UniProtKB-KW"/>
</dbReference>
<dbReference type="InterPro" id="IPR002938">
    <property type="entry name" value="FAD-bd"/>
</dbReference>
<name>A0AA38X3H7_9EURO</name>
<evidence type="ECO:0000313" key="9">
    <source>
        <dbReference type="Proteomes" id="UP001172673"/>
    </source>
</evidence>
<evidence type="ECO:0000256" key="1">
    <source>
        <dbReference type="ARBA" id="ARBA00001974"/>
    </source>
</evidence>
<reference evidence="8" key="1">
    <citation type="submission" date="2022-10" db="EMBL/GenBank/DDBJ databases">
        <title>Culturing micro-colonial fungi from biological soil crusts in the Mojave desert and describing Neophaeococcomyces mojavensis, and introducing the new genera and species Taxawa tesnikishii.</title>
        <authorList>
            <person name="Kurbessoian T."/>
            <person name="Stajich J.E."/>
        </authorList>
    </citation>
    <scope>NUCLEOTIDE SEQUENCE</scope>
    <source>
        <strain evidence="8">TK_41</strain>
    </source>
</reference>
<keyword evidence="5" id="KW-0503">Monooxygenase</keyword>
<gene>
    <name evidence="8" type="ORF">H2200_009836</name>
</gene>
<feature type="domain" description="FAD-binding" evidence="7">
    <location>
        <begin position="8"/>
        <end position="369"/>
    </location>
</feature>
<evidence type="ECO:0000313" key="8">
    <source>
        <dbReference type="EMBL" id="KAJ9605987.1"/>
    </source>
</evidence>
<keyword evidence="4" id="KW-0560">Oxidoreductase</keyword>
<evidence type="ECO:0000259" key="7">
    <source>
        <dbReference type="Pfam" id="PF01494"/>
    </source>
</evidence>
<keyword evidence="2" id="KW-0285">Flavoprotein</keyword>
<evidence type="ECO:0000256" key="6">
    <source>
        <dbReference type="SAM" id="MobiDB-lite"/>
    </source>
</evidence>
<dbReference type="SUPFAM" id="SSF51905">
    <property type="entry name" value="FAD/NAD(P)-binding domain"/>
    <property type="match status" value="1"/>
</dbReference>
<sequence>MTVLQPMTKVLIIGSGLAGSALAQILRKDNVQFEIFERDSGTRPQGWTIALDESECLEDLSRLLPEDIPNLATASPNFHLNKIDSFTVMDGMTHQVLGVTNTKNMGGSVPSVFANRLNLRDVLTKHVKIQYSKHFVRYEEDRDGVTIYFKDGTSARGDILVGADGANSLVRNQLLPGFKADPSPYLTALCKVILTKDLYEPLLEHSSNGPLIAAPNVKAYCLLMEYLEDGRATFNWTVSWRSKDPTEHAEMVAAGPAAQLGTVKELLKDFPSIMVNAIAQSKASDLQWPPVRLMETVLPLQGLPRGRITLLGDGAHSMVPFRGMGANTALLDACNLGEGLTKGVQAKEDLQWVLQTYEEKMIPRGRQKVLESRATADSDDAHEISGGRIKANGTSIPIPVR</sequence>
<dbReference type="PRINTS" id="PR00420">
    <property type="entry name" value="RNGMNOXGNASE"/>
</dbReference>
<feature type="compositionally biased region" description="Basic and acidic residues" evidence="6">
    <location>
        <begin position="372"/>
        <end position="385"/>
    </location>
</feature>
<dbReference type="InterPro" id="IPR036188">
    <property type="entry name" value="FAD/NAD-bd_sf"/>
</dbReference>
<dbReference type="AlphaFoldDB" id="A0AA38X3H7"/>
<evidence type="ECO:0000256" key="2">
    <source>
        <dbReference type="ARBA" id="ARBA00022630"/>
    </source>
</evidence>
<dbReference type="Gene3D" id="3.50.50.60">
    <property type="entry name" value="FAD/NAD(P)-binding domain"/>
    <property type="match status" value="1"/>
</dbReference>
<evidence type="ECO:0000256" key="4">
    <source>
        <dbReference type="ARBA" id="ARBA00023002"/>
    </source>
</evidence>
<dbReference type="PANTHER" id="PTHR47178:SF6">
    <property type="entry name" value="FAD-BINDING DOMAIN-CONTAINING PROTEIN"/>
    <property type="match status" value="1"/>
</dbReference>
<evidence type="ECO:0000256" key="3">
    <source>
        <dbReference type="ARBA" id="ARBA00022827"/>
    </source>
</evidence>
<protein>
    <recommendedName>
        <fullName evidence="7">FAD-binding domain-containing protein</fullName>
    </recommendedName>
</protein>
<proteinExistence type="predicted"/>
<dbReference type="EMBL" id="JAPDRK010000015">
    <property type="protein sequence ID" value="KAJ9605987.1"/>
    <property type="molecule type" value="Genomic_DNA"/>
</dbReference>
<keyword evidence="9" id="KW-1185">Reference proteome</keyword>
<feature type="region of interest" description="Disordered" evidence="6">
    <location>
        <begin position="372"/>
        <end position="401"/>
    </location>
</feature>
<organism evidence="8 9">
    <name type="scientific">Cladophialophora chaetospira</name>
    <dbReference type="NCBI Taxonomy" id="386627"/>
    <lineage>
        <taxon>Eukaryota</taxon>
        <taxon>Fungi</taxon>
        <taxon>Dikarya</taxon>
        <taxon>Ascomycota</taxon>
        <taxon>Pezizomycotina</taxon>
        <taxon>Eurotiomycetes</taxon>
        <taxon>Chaetothyriomycetidae</taxon>
        <taxon>Chaetothyriales</taxon>
        <taxon>Herpotrichiellaceae</taxon>
        <taxon>Cladophialophora</taxon>
    </lineage>
</organism>
<evidence type="ECO:0000256" key="5">
    <source>
        <dbReference type="ARBA" id="ARBA00023033"/>
    </source>
</evidence>
<dbReference type="GO" id="GO:0071949">
    <property type="term" value="F:FAD binding"/>
    <property type="evidence" value="ECO:0007669"/>
    <property type="project" value="InterPro"/>
</dbReference>
<keyword evidence="3" id="KW-0274">FAD</keyword>
<dbReference type="Pfam" id="PF01494">
    <property type="entry name" value="FAD_binding_3"/>
    <property type="match status" value="1"/>
</dbReference>
<accession>A0AA38X3H7</accession>
<dbReference type="PANTHER" id="PTHR47178">
    <property type="entry name" value="MONOOXYGENASE, FAD-BINDING"/>
    <property type="match status" value="1"/>
</dbReference>
<comment type="caution">
    <text evidence="8">The sequence shown here is derived from an EMBL/GenBank/DDBJ whole genome shotgun (WGS) entry which is preliminary data.</text>
</comment>
<comment type="cofactor">
    <cofactor evidence="1">
        <name>FAD</name>
        <dbReference type="ChEBI" id="CHEBI:57692"/>
    </cofactor>
</comment>
<dbReference type="Proteomes" id="UP001172673">
    <property type="component" value="Unassembled WGS sequence"/>
</dbReference>